<gene>
    <name evidence="3" type="ORF">M0811_04389</name>
</gene>
<dbReference type="EMBL" id="JAPDFW010000033">
    <property type="protein sequence ID" value="KAJ5079368.1"/>
    <property type="molecule type" value="Genomic_DNA"/>
</dbReference>
<dbReference type="SUPFAM" id="SSF53649">
    <property type="entry name" value="Alkaline phosphatase-like"/>
    <property type="match status" value="1"/>
</dbReference>
<evidence type="ECO:0000313" key="3">
    <source>
        <dbReference type="EMBL" id="KAJ5079368.1"/>
    </source>
</evidence>
<proteinExistence type="predicted"/>
<keyword evidence="4" id="KW-1185">Reference proteome</keyword>
<dbReference type="OrthoDB" id="17015at2759"/>
<feature type="transmembrane region" description="Helical" evidence="1">
    <location>
        <begin position="721"/>
        <end position="746"/>
    </location>
</feature>
<feature type="transmembrane region" description="Helical" evidence="1">
    <location>
        <begin position="758"/>
        <end position="777"/>
    </location>
</feature>
<keyword evidence="2" id="KW-0732">Signal</keyword>
<keyword evidence="1" id="KW-0812">Transmembrane</keyword>
<feature type="chain" id="PRO_5040379993" evidence="2">
    <location>
        <begin position="19"/>
        <end position="795"/>
    </location>
</feature>
<feature type="transmembrane region" description="Helical" evidence="1">
    <location>
        <begin position="424"/>
        <end position="445"/>
    </location>
</feature>
<evidence type="ECO:0000256" key="2">
    <source>
        <dbReference type="SAM" id="SignalP"/>
    </source>
</evidence>
<name>A0A9Q0LUN2_ANAIG</name>
<feature type="transmembrane region" description="Helical" evidence="1">
    <location>
        <begin position="563"/>
        <end position="589"/>
    </location>
</feature>
<keyword evidence="1" id="KW-0472">Membrane</keyword>
<evidence type="ECO:0000256" key="1">
    <source>
        <dbReference type="SAM" id="Phobius"/>
    </source>
</evidence>
<feature type="signal peptide" evidence="2">
    <location>
        <begin position="1"/>
        <end position="18"/>
    </location>
</feature>
<reference evidence="3" key="1">
    <citation type="submission" date="2022-10" db="EMBL/GenBank/DDBJ databases">
        <title>Novel sulphate-reducing endosymbionts in the free-living metamonad Anaeramoeba.</title>
        <authorList>
            <person name="Jerlstrom-Hultqvist J."/>
            <person name="Cepicka I."/>
            <person name="Gallot-Lavallee L."/>
            <person name="Salas-Leiva D."/>
            <person name="Curtis B.A."/>
            <person name="Zahonova K."/>
            <person name="Pipaliya S."/>
            <person name="Dacks J."/>
            <person name="Roger A.J."/>
        </authorList>
    </citation>
    <scope>NUCLEOTIDE SEQUENCE</scope>
    <source>
        <strain evidence="3">BMAN</strain>
    </source>
</reference>
<dbReference type="AlphaFoldDB" id="A0A9Q0LUN2"/>
<feature type="transmembrane region" description="Helical" evidence="1">
    <location>
        <begin position="451"/>
        <end position="470"/>
    </location>
</feature>
<dbReference type="InterPro" id="IPR017850">
    <property type="entry name" value="Alkaline_phosphatase_core_sf"/>
</dbReference>
<accession>A0A9Q0LUN2</accession>
<dbReference type="Proteomes" id="UP001149090">
    <property type="component" value="Unassembled WGS sequence"/>
</dbReference>
<feature type="transmembrane region" description="Helical" evidence="1">
    <location>
        <begin position="541"/>
        <end position="557"/>
    </location>
</feature>
<protein>
    <submittedName>
        <fullName evidence="3">Uncharacterized protein</fullName>
    </submittedName>
</protein>
<comment type="caution">
    <text evidence="3">The sequence shown here is derived from an EMBL/GenBank/DDBJ whole genome shotgun (WGS) entry which is preliminary data.</text>
</comment>
<evidence type="ECO:0000313" key="4">
    <source>
        <dbReference type="Proteomes" id="UP001149090"/>
    </source>
</evidence>
<sequence length="795" mass="92841">MIIIIRCWQIFSVFMTRGVPPTNEINDFCVCNPTHFACSEPLPPQFDKFIWFITDSYPLKRFEKALPTYEDHSIIFTVSLSGNRYSHAVYTCWWTGMPPANVFGSEIKGDNLIASINRASKGCSNPNANINEYEKPEFKIRYIGPEWSPIELLGGKDKVMPWFDEMRLITNDDCYPYVYPDVHDPEKLKSLLQDLRSKNQSLIIHSGVFDHASHFSDEETVNFFDDSLIKLFKQDILVNFIHDNPDYLLILSSDHGESSTRFHGEIETLPTKNIGCFMFYHPDFEHQDWTQIMDVDVTPTLTSFFKSVDIPFFSFGVIANSFASRNANEEYRVQLMRNIIQLKKLSEYYEKDIETSFPYPHSNQDELDEFLKSSSVEMLLEVATSYRTILYFPAIPFYLFEFVVLSILIIAILFIFLRLNFKDFLMQIFTIGWLLWPLLSVWWRFKKYFMYTNYIYIATHFGITAILLFFENEKQNIMKIEAIGLVIWFINNNFPLLPSIYQKIGLVGLSFIIYLILNKNEEREEDEHHQQQNNHQQKKEQTIVLVIHVLMISFLLTEDVNTFYFMFGFNIFAFGFYSLLFGVIIYGIIKHDKRIGIDGLCWLMFILQNCNPRAILINIQFKKYITKLGRIPKVAENSEKAKQNKLRLIQILSVYYLDYIIYAETFLGKQTLDLDIDVNPGQVGVLSWNLYPVFSAFLMFIGKTGTLIIAMIYAVIFLRNYVFSMILVLLQICATSLSLVWGIAVFRIGGSSPVLEMFILLVVYSILLISLIVIYFIREIKSQSIRKRNLIEFDQ</sequence>
<keyword evidence="1" id="KW-1133">Transmembrane helix</keyword>
<organism evidence="3 4">
    <name type="scientific">Anaeramoeba ignava</name>
    <name type="common">Anaerobic marine amoeba</name>
    <dbReference type="NCBI Taxonomy" id="1746090"/>
    <lineage>
        <taxon>Eukaryota</taxon>
        <taxon>Metamonada</taxon>
        <taxon>Anaeramoebidae</taxon>
        <taxon>Anaeramoeba</taxon>
    </lineage>
</organism>
<feature type="transmembrane region" description="Helical" evidence="1">
    <location>
        <begin position="397"/>
        <end position="417"/>
    </location>
</feature>
<feature type="transmembrane region" description="Helical" evidence="1">
    <location>
        <begin position="648"/>
        <end position="668"/>
    </location>
</feature>
<feature type="transmembrane region" description="Helical" evidence="1">
    <location>
        <begin position="688"/>
        <end position="714"/>
    </location>
</feature>